<dbReference type="AlphaFoldDB" id="A0A8H7S4Q3"/>
<evidence type="ECO:0000256" key="1">
    <source>
        <dbReference type="SAM" id="MobiDB-lite"/>
    </source>
</evidence>
<comment type="caution">
    <text evidence="2">The sequence shown here is derived from an EMBL/GenBank/DDBJ whole genome shotgun (WGS) entry which is preliminary data.</text>
</comment>
<dbReference type="EMBL" id="JAEPRB010000091">
    <property type="protein sequence ID" value="KAG2222135.1"/>
    <property type="molecule type" value="Genomic_DNA"/>
</dbReference>
<feature type="region of interest" description="Disordered" evidence="1">
    <location>
        <begin position="1"/>
        <end position="62"/>
    </location>
</feature>
<protein>
    <submittedName>
        <fullName evidence="2">Uncharacterized protein</fullName>
    </submittedName>
</protein>
<proteinExistence type="predicted"/>
<evidence type="ECO:0000313" key="3">
    <source>
        <dbReference type="Proteomes" id="UP000646827"/>
    </source>
</evidence>
<gene>
    <name evidence="2" type="ORF">INT45_007571</name>
</gene>
<feature type="compositionally biased region" description="Polar residues" evidence="1">
    <location>
        <begin position="182"/>
        <end position="204"/>
    </location>
</feature>
<name>A0A8H7S4Q3_9FUNG</name>
<dbReference type="OrthoDB" id="2284146at2759"/>
<evidence type="ECO:0000313" key="2">
    <source>
        <dbReference type="EMBL" id="KAG2222135.1"/>
    </source>
</evidence>
<feature type="compositionally biased region" description="Basic residues" evidence="1">
    <location>
        <begin position="1"/>
        <end position="10"/>
    </location>
</feature>
<reference evidence="2 3" key="1">
    <citation type="submission" date="2020-12" db="EMBL/GenBank/DDBJ databases">
        <title>Metabolic potential, ecology and presence of endohyphal bacteria is reflected in genomic diversity of Mucoromycotina.</title>
        <authorList>
            <person name="Muszewska A."/>
            <person name="Okrasinska A."/>
            <person name="Steczkiewicz K."/>
            <person name="Drgas O."/>
            <person name="Orlowska M."/>
            <person name="Perlinska-Lenart U."/>
            <person name="Aleksandrzak-Piekarczyk T."/>
            <person name="Szatraj K."/>
            <person name="Zielenkiewicz U."/>
            <person name="Pilsyk S."/>
            <person name="Malc E."/>
            <person name="Mieczkowski P."/>
            <person name="Kruszewska J.S."/>
            <person name="Biernat P."/>
            <person name="Pawlowska J."/>
        </authorList>
    </citation>
    <scope>NUCLEOTIDE SEQUENCE [LARGE SCALE GENOMIC DNA]</scope>
    <source>
        <strain evidence="2 3">CBS 142.35</strain>
    </source>
</reference>
<accession>A0A8H7S4Q3</accession>
<organism evidence="2 3">
    <name type="scientific">Circinella minor</name>
    <dbReference type="NCBI Taxonomy" id="1195481"/>
    <lineage>
        <taxon>Eukaryota</taxon>
        <taxon>Fungi</taxon>
        <taxon>Fungi incertae sedis</taxon>
        <taxon>Mucoromycota</taxon>
        <taxon>Mucoromycotina</taxon>
        <taxon>Mucoromycetes</taxon>
        <taxon>Mucorales</taxon>
        <taxon>Lichtheimiaceae</taxon>
        <taxon>Circinella</taxon>
    </lineage>
</organism>
<dbReference type="Proteomes" id="UP000646827">
    <property type="component" value="Unassembled WGS sequence"/>
</dbReference>
<sequence>MTSPMNRKRPLPISDLEEEIQDHYYHPDQASHPQEESEKMMDSNNGKRRRCTTTSMSSTTDHEGLLTDLSGVLDQIRSTQISGEIPAESLESLKMLMLQIEHLSSDVSNTEARHMKHESERQLEQWFDDLLEQCEAEGGLDLDYLMNNDHEDGMSDDEEEDTLALALALLDEEEQEREEQEFNITSPSQQQQHLSDTNSETTVQEIDVVA</sequence>
<feature type="region of interest" description="Disordered" evidence="1">
    <location>
        <begin position="173"/>
        <end position="210"/>
    </location>
</feature>
<keyword evidence="3" id="KW-1185">Reference proteome</keyword>